<dbReference type="SUPFAM" id="SSF51430">
    <property type="entry name" value="NAD(P)-linked oxidoreductase"/>
    <property type="match status" value="1"/>
</dbReference>
<dbReference type="Pfam" id="PF00248">
    <property type="entry name" value="Aldo_ket_red"/>
    <property type="match status" value="1"/>
</dbReference>
<comment type="caution">
    <text evidence="3">The sequence shown here is derived from an EMBL/GenBank/DDBJ whole genome shotgun (WGS) entry which is preliminary data.</text>
</comment>
<dbReference type="Proteomes" id="UP000823399">
    <property type="component" value="Unassembled WGS sequence"/>
</dbReference>
<dbReference type="PANTHER" id="PTHR43364">
    <property type="entry name" value="NADH-SPECIFIC METHYLGLYOXAL REDUCTASE-RELATED"/>
    <property type="match status" value="1"/>
</dbReference>
<dbReference type="PANTHER" id="PTHR43364:SF9">
    <property type="entry name" value="OXIDOREDUCTASE"/>
    <property type="match status" value="1"/>
</dbReference>
<dbReference type="InterPro" id="IPR050523">
    <property type="entry name" value="AKR_Detox_Biosynth"/>
</dbReference>
<organism evidence="3 4">
    <name type="scientific">Suillus discolor</name>
    <dbReference type="NCBI Taxonomy" id="1912936"/>
    <lineage>
        <taxon>Eukaryota</taxon>
        <taxon>Fungi</taxon>
        <taxon>Dikarya</taxon>
        <taxon>Basidiomycota</taxon>
        <taxon>Agaricomycotina</taxon>
        <taxon>Agaricomycetes</taxon>
        <taxon>Agaricomycetidae</taxon>
        <taxon>Boletales</taxon>
        <taxon>Suillineae</taxon>
        <taxon>Suillaceae</taxon>
        <taxon>Suillus</taxon>
    </lineage>
</organism>
<dbReference type="GeneID" id="64702229"/>
<proteinExistence type="predicted"/>
<name>A0A9P7JPI2_9AGAM</name>
<evidence type="ECO:0000313" key="4">
    <source>
        <dbReference type="Proteomes" id="UP000823399"/>
    </source>
</evidence>
<dbReference type="EMBL" id="JABBWM010000072">
    <property type="protein sequence ID" value="KAG2095901.1"/>
    <property type="molecule type" value="Genomic_DNA"/>
</dbReference>
<dbReference type="AlphaFoldDB" id="A0A9P7JPI2"/>
<sequence length="273" mass="30440">MYKRHPDGTGRVLSSPQYTLGQSLENLALVLGLLRDTYRIPRSQIIIVTKYYGLVANDHSILRGPSCAAIFNAINASLARLDTPYINLLQIHRFDPSVTPQETLKALHDLVQSGKVGYIGASSMRCRQFAMLNDVASRNGWTTIISMQDEYLLLYREKESEMLAYCKYNGIGVIPYALSMRHNSTKGTVLERKVTSADVTIINRVEELSKKKNCKMSQIALAWVASKASSPIVGISSIHRLQESIIDGIELTPEEIKYLESHAYEPKAIGGHL</sequence>
<evidence type="ECO:0000256" key="1">
    <source>
        <dbReference type="ARBA" id="ARBA00022857"/>
    </source>
</evidence>
<dbReference type="InterPro" id="IPR036812">
    <property type="entry name" value="NAD(P)_OxRdtase_dom_sf"/>
</dbReference>
<dbReference type="OrthoDB" id="48988at2759"/>
<keyword evidence="1" id="KW-0521">NADP</keyword>
<protein>
    <submittedName>
        <fullName evidence="3">Aldo keto reductase</fullName>
    </submittedName>
</protein>
<evidence type="ECO:0000259" key="2">
    <source>
        <dbReference type="Pfam" id="PF00248"/>
    </source>
</evidence>
<keyword evidence="4" id="KW-1185">Reference proteome</keyword>
<dbReference type="InterPro" id="IPR023210">
    <property type="entry name" value="NADP_OxRdtase_dom"/>
</dbReference>
<feature type="domain" description="NADP-dependent oxidoreductase" evidence="2">
    <location>
        <begin position="16"/>
        <end position="262"/>
    </location>
</feature>
<reference evidence="3" key="1">
    <citation type="journal article" date="2020" name="New Phytol.">
        <title>Comparative genomics reveals dynamic genome evolution in host specialist ectomycorrhizal fungi.</title>
        <authorList>
            <person name="Lofgren L.A."/>
            <person name="Nguyen N.H."/>
            <person name="Vilgalys R."/>
            <person name="Ruytinx J."/>
            <person name="Liao H.L."/>
            <person name="Branco S."/>
            <person name="Kuo A."/>
            <person name="LaButti K."/>
            <person name="Lipzen A."/>
            <person name="Andreopoulos W."/>
            <person name="Pangilinan J."/>
            <person name="Riley R."/>
            <person name="Hundley H."/>
            <person name="Na H."/>
            <person name="Barry K."/>
            <person name="Grigoriev I.V."/>
            <person name="Stajich J.E."/>
            <person name="Kennedy P.G."/>
        </authorList>
    </citation>
    <scope>NUCLEOTIDE SEQUENCE</scope>
    <source>
        <strain evidence="3">FC423</strain>
    </source>
</reference>
<evidence type="ECO:0000313" key="3">
    <source>
        <dbReference type="EMBL" id="KAG2095901.1"/>
    </source>
</evidence>
<gene>
    <name evidence="3" type="ORF">F5147DRAFT_747665</name>
</gene>
<dbReference type="RefSeq" id="XP_041288027.1">
    <property type="nucleotide sequence ID" value="XM_041439970.1"/>
</dbReference>
<accession>A0A9P7JPI2</accession>
<dbReference type="Gene3D" id="3.20.20.100">
    <property type="entry name" value="NADP-dependent oxidoreductase domain"/>
    <property type="match status" value="1"/>
</dbReference>